<dbReference type="Proteomes" id="UP000521032">
    <property type="component" value="Unassembled WGS sequence"/>
</dbReference>
<dbReference type="Gene3D" id="3.90.1150.200">
    <property type="match status" value="1"/>
</dbReference>
<dbReference type="AlphaFoldDB" id="A0A6V7R153"/>
<sequence length="121" mass="14288">MVFDEFLNKIDEADKRAQVGQILEFIHEAFPELEREVKWNQPFFLNEGTFIIALSVAKHHMSIAPEEVTMEKFSDRIDAAGYDKTKGLFKIKFSDKVDWELLKDMIAFNIEDKKGYKKLWR</sequence>
<feature type="domain" description="YdhG-like" evidence="1">
    <location>
        <begin position="15"/>
        <end position="110"/>
    </location>
</feature>
<dbReference type="RefSeq" id="WP_186084538.1">
    <property type="nucleotide sequence ID" value="NZ_BMDB01000003.1"/>
</dbReference>
<name>A0A6V7R153_9BACL</name>
<evidence type="ECO:0000313" key="2">
    <source>
        <dbReference type="EMBL" id="CAD2071050.1"/>
    </source>
</evidence>
<protein>
    <submittedName>
        <fullName evidence="2">Intracellular iron chaperone frataxin</fullName>
    </submittedName>
</protein>
<evidence type="ECO:0000259" key="1">
    <source>
        <dbReference type="Pfam" id="PF08818"/>
    </source>
</evidence>
<dbReference type="InterPro" id="IPR014922">
    <property type="entry name" value="YdhG-like"/>
</dbReference>
<proteinExistence type="predicted"/>
<reference evidence="2 3" key="1">
    <citation type="submission" date="2020-07" db="EMBL/GenBank/DDBJ databases">
        <authorList>
            <person name="Criscuolo A."/>
        </authorList>
    </citation>
    <scope>NUCLEOTIDE SEQUENCE [LARGE SCALE GENOMIC DNA]</scope>
    <source>
        <strain evidence="3">CIP 111030</strain>
    </source>
</reference>
<accession>A0A6V7R153</accession>
<evidence type="ECO:0000313" key="3">
    <source>
        <dbReference type="Proteomes" id="UP000521032"/>
    </source>
</evidence>
<comment type="caution">
    <text evidence="2">The sequence shown here is derived from an EMBL/GenBank/DDBJ whole genome shotgun (WGS) entry which is preliminary data.</text>
</comment>
<organism evidence="2 3">
    <name type="scientific">Phocicoccus schoeneichii</name>
    <dbReference type="NCBI Taxonomy" id="1812261"/>
    <lineage>
        <taxon>Bacteria</taxon>
        <taxon>Bacillati</taxon>
        <taxon>Bacillota</taxon>
        <taxon>Bacilli</taxon>
        <taxon>Bacillales</taxon>
        <taxon>Salinicoccaceae</taxon>
        <taxon>Phocicoccus</taxon>
    </lineage>
</organism>
<dbReference type="EMBL" id="CAJEWE010000003">
    <property type="protein sequence ID" value="CAD2071050.1"/>
    <property type="molecule type" value="Genomic_DNA"/>
</dbReference>
<gene>
    <name evidence="2" type="primary">fra</name>
    <name evidence="2" type="ORF">JEOSCH030_00151</name>
</gene>
<dbReference type="SUPFAM" id="SSF159888">
    <property type="entry name" value="YdhG-like"/>
    <property type="match status" value="1"/>
</dbReference>
<dbReference type="Pfam" id="PF08818">
    <property type="entry name" value="DUF1801"/>
    <property type="match status" value="1"/>
</dbReference>
<keyword evidence="3" id="KW-1185">Reference proteome</keyword>